<accession>A0ABY5JPL0</accession>
<dbReference type="RefSeq" id="WP_256706527.1">
    <property type="nucleotide sequence ID" value="NZ_CP101914.1"/>
</dbReference>
<sequence length="45" mass="5538">MNVKELNCIYYWWKAGEEKLFFTYADAEDEQGIQKKLNKRFGLYR</sequence>
<name>A0ABY5JPL0_9BACI</name>
<evidence type="ECO:0000313" key="1">
    <source>
        <dbReference type="EMBL" id="UUI01103.1"/>
    </source>
</evidence>
<protein>
    <submittedName>
        <fullName evidence="1">Uncharacterized protein</fullName>
    </submittedName>
</protein>
<proteinExistence type="predicted"/>
<evidence type="ECO:0000313" key="2">
    <source>
        <dbReference type="Proteomes" id="UP001059773"/>
    </source>
</evidence>
<keyword evidence="2" id="KW-1185">Reference proteome</keyword>
<reference evidence="1" key="1">
    <citation type="submission" date="2022-07" db="EMBL/GenBank/DDBJ databases">
        <title>FELIX.</title>
        <authorList>
            <person name="Wan K.H."/>
            <person name="Park S."/>
            <person name="Lawrence Q."/>
            <person name="Eichenberger J.P."/>
            <person name="Booth B.W."/>
            <person name="Piaggio A.J."/>
            <person name="Chandler J.C."/>
            <person name="Franklin A.B."/>
            <person name="Celniker S.E."/>
        </authorList>
    </citation>
    <scope>NUCLEOTIDE SEQUENCE</scope>
    <source>
        <strain evidence="1">QA-1986 374</strain>
    </source>
</reference>
<organism evidence="1 2">
    <name type="scientific">Oceanobacillus jeddahense</name>
    <dbReference type="NCBI Taxonomy" id="1462527"/>
    <lineage>
        <taxon>Bacteria</taxon>
        <taxon>Bacillati</taxon>
        <taxon>Bacillota</taxon>
        <taxon>Bacilli</taxon>
        <taxon>Bacillales</taxon>
        <taxon>Bacillaceae</taxon>
        <taxon>Oceanobacillus</taxon>
    </lineage>
</organism>
<dbReference type="EMBL" id="CP101914">
    <property type="protein sequence ID" value="UUI01103.1"/>
    <property type="molecule type" value="Genomic_DNA"/>
</dbReference>
<dbReference type="Proteomes" id="UP001059773">
    <property type="component" value="Chromosome"/>
</dbReference>
<gene>
    <name evidence="1" type="ORF">NP439_13630</name>
</gene>